<evidence type="ECO:0000313" key="4">
    <source>
        <dbReference type="Proteomes" id="UP000674143"/>
    </source>
</evidence>
<feature type="compositionally biased region" description="Polar residues" evidence="2">
    <location>
        <begin position="277"/>
        <end position="292"/>
    </location>
</feature>
<feature type="compositionally biased region" description="Basic and acidic residues" evidence="2">
    <location>
        <begin position="813"/>
        <end position="824"/>
    </location>
</feature>
<reference evidence="4" key="1">
    <citation type="journal article" date="2021" name="Microbiol. Resour. Announc.">
        <title>LGAAP: Leishmaniinae Genome Assembly and Annotation Pipeline.</title>
        <authorList>
            <person name="Almutairi H."/>
            <person name="Urbaniak M.D."/>
            <person name="Bates M.D."/>
            <person name="Jariyapan N."/>
            <person name="Kwakye-Nuako G."/>
            <person name="Thomaz-Soccol V."/>
            <person name="Al-Salem W.S."/>
            <person name="Dillon R.J."/>
            <person name="Bates P.A."/>
            <person name="Gatherer D."/>
        </authorList>
    </citation>
    <scope>NUCLEOTIDE SEQUENCE [LARGE SCALE GENOMIC DNA]</scope>
</reference>
<feature type="region of interest" description="Disordered" evidence="2">
    <location>
        <begin position="813"/>
        <end position="842"/>
    </location>
</feature>
<name>A0A836GU12_9TRYP</name>
<evidence type="ECO:0000256" key="2">
    <source>
        <dbReference type="SAM" id="MobiDB-lite"/>
    </source>
</evidence>
<proteinExistence type="predicted"/>
<feature type="region of interest" description="Disordered" evidence="2">
    <location>
        <begin position="693"/>
        <end position="785"/>
    </location>
</feature>
<feature type="region of interest" description="Disordered" evidence="2">
    <location>
        <begin position="329"/>
        <end position="427"/>
    </location>
</feature>
<feature type="compositionally biased region" description="Polar residues" evidence="2">
    <location>
        <begin position="1042"/>
        <end position="1065"/>
    </location>
</feature>
<comment type="caution">
    <text evidence="3">The sequence shown here is derived from an EMBL/GenBank/DDBJ whole genome shotgun (WGS) entry which is preliminary data.</text>
</comment>
<feature type="compositionally biased region" description="Basic and acidic residues" evidence="2">
    <location>
        <begin position="13"/>
        <end position="32"/>
    </location>
</feature>
<feature type="compositionally biased region" description="Low complexity" evidence="2">
    <location>
        <begin position="591"/>
        <end position="600"/>
    </location>
</feature>
<feature type="compositionally biased region" description="Low complexity" evidence="2">
    <location>
        <begin position="97"/>
        <end position="108"/>
    </location>
</feature>
<feature type="region of interest" description="Disordered" evidence="2">
    <location>
        <begin position="1083"/>
        <end position="1102"/>
    </location>
</feature>
<feature type="region of interest" description="Disordered" evidence="2">
    <location>
        <begin position="1219"/>
        <end position="1255"/>
    </location>
</feature>
<sequence length="1322" mass="147685">MFFRRNASVKESAMSREKVAEKAGFRFKKDPSEAAAKVDSGLGSASLHKSTTSSAGRADVVKDTEQSSAGPAPECAAGSQRAVSAHLEEAAKSTVQSASSHPPSRSRPVNLTPVTLAASSAGEKSEDGRAVIPIYPVPTTKRSTSPTPGISLPAAEGAAHSRVASGLSATAVESIVFSGSESLAGTSIQFAFDSASPERAMSVEASHCSRIHCDVKRNKSCHIGAQRSPLGLKAADHPMGAVSSLTSQSSLDIHIEDDELAQEAPVKVVAAAVRNEAPQSETQPSESPYMPTSGSSKPVSSGGKRAALDKGSEIVGDPTHCVTYPAALVGQPLEGGGTDRVCKAAGPSEARPARASEDDARPSHASNQNTQKLDTVQQCLPSPRGRDLMDSAPPCSRSQSVGSVDHRESRESAGQESAELPPRRDRQRWRRRRLIPAGEDPEDWSGEFAQRALEGGAFRYHRDAAVDTGERGYSIHARGEKANGHSRRTDPSRSKADYYSDRELSGREHRHLLSRRPVRCADSQPITLENLDGGALVRQCLMEVMKDDRESAQSWHRPRHRRRSSEAVQRRSLMQHIYNREGERYLPLHESVSPASSVSPVERHRKDDGDDDTSGDENRARSRRCRSNGAPLHHRWRVHAEREARPTPPLCADSVRSHRISFYDDDTDHDLYAASAVTRSEELRALPYRSRVRRSRGGEDDRYRSATGRSAGLAVSNSSSNGDVEYEDELRPYPTAHHVRRNNRHDREDAGLSPWAKERRTDSRRRSMAEEQEQSRYHYEGHQASELRGSEWMHRRRGCNLDFDDDYSRVLRRRDPLDGDDHSGRSRSRSCRTPRTLAPPAYVSPRRFHRGTYREDLNGEVQPGTVGCPSLVSPASSPVRGRRARRAASTKERTPLRRASRNRTSSVGSAPLSEKELLDEVEWKLDVLEQQIADEDVERERAMMRSPFERLYHLNNRRDRDERRKKVFQLNRLERIRDQLISGSLEEALARKEERLRKQQEMLTSPNGVFMRLYHSSSPRRSSADVVSTAEDSGDKSAREGNGSSRASVNATADPTAASGQSASMAVSRMSEAEWQALGKRLHERAAATKRKKEEMAKQRLEEREQRQAEELLIARLAWQIQLDRSRSRGSVTRRPQTPAQLEEEARAELKKLRKEDPTGYEKKVLQGRVLSEAERDMHAMRLSQQGYLSKMKLEARKRVLELKNCTFHPIINEFPGSAQVSTHDYTHSRDGHEHSGGGTDDEEHSKVGTHRARPHHEVNRFAILYRKGMQAKERGEALRDQRDREARLKILRSRMASDHHFRRRVELDPSLAERFMKSLVV</sequence>
<feature type="region of interest" description="Disordered" evidence="2">
    <location>
        <begin position="1"/>
        <end position="147"/>
    </location>
</feature>
<evidence type="ECO:0000313" key="3">
    <source>
        <dbReference type="EMBL" id="KAG5464710.1"/>
    </source>
</evidence>
<accession>A0A836GU12</accession>
<feature type="region of interest" description="Disordered" evidence="2">
    <location>
        <begin position="588"/>
        <end position="628"/>
    </location>
</feature>
<gene>
    <name evidence="3" type="ORF">LSCM4_00151</name>
</gene>
<feature type="compositionally biased region" description="Basic and acidic residues" evidence="2">
    <location>
        <begin position="1225"/>
        <end position="1236"/>
    </location>
</feature>
<dbReference type="KEGG" id="loi:92356174"/>
<dbReference type="SMR" id="A0A836GU12"/>
<feature type="region of interest" description="Disordered" evidence="2">
    <location>
        <begin position="858"/>
        <end position="911"/>
    </location>
</feature>
<dbReference type="GeneID" id="92356174"/>
<feature type="compositionally biased region" description="Basic and acidic residues" evidence="2">
    <location>
        <begin position="351"/>
        <end position="362"/>
    </location>
</feature>
<feature type="region of interest" description="Disordered" evidence="2">
    <location>
        <begin position="1126"/>
        <end position="1145"/>
    </location>
</feature>
<organism evidence="3 4">
    <name type="scientific">Leishmania orientalis</name>
    <dbReference type="NCBI Taxonomy" id="2249476"/>
    <lineage>
        <taxon>Eukaryota</taxon>
        <taxon>Discoba</taxon>
        <taxon>Euglenozoa</taxon>
        <taxon>Kinetoplastea</taxon>
        <taxon>Metakinetoplastina</taxon>
        <taxon>Trypanosomatida</taxon>
        <taxon>Trypanosomatidae</taxon>
        <taxon>Leishmaniinae</taxon>
        <taxon>Leishmania</taxon>
    </lineage>
</organism>
<feature type="region of interest" description="Disordered" evidence="2">
    <location>
        <begin position="549"/>
        <end position="570"/>
    </location>
</feature>
<feature type="region of interest" description="Disordered" evidence="2">
    <location>
        <begin position="1016"/>
        <end position="1068"/>
    </location>
</feature>
<dbReference type="EMBL" id="JAFHLR010000036">
    <property type="protein sequence ID" value="KAG5464710.1"/>
    <property type="molecule type" value="Genomic_DNA"/>
</dbReference>
<feature type="region of interest" description="Disordered" evidence="2">
    <location>
        <begin position="275"/>
        <end position="308"/>
    </location>
</feature>
<feature type="region of interest" description="Disordered" evidence="2">
    <location>
        <begin position="478"/>
        <end position="503"/>
    </location>
</feature>
<feature type="coiled-coil region" evidence="1">
    <location>
        <begin position="918"/>
        <end position="945"/>
    </location>
</feature>
<feature type="compositionally biased region" description="Basic and acidic residues" evidence="2">
    <location>
        <begin position="1084"/>
        <end position="1102"/>
    </location>
</feature>
<dbReference type="RefSeq" id="XP_067058341.1">
    <property type="nucleotide sequence ID" value="XM_067202240.1"/>
</dbReference>
<feature type="compositionally biased region" description="Low complexity" evidence="2">
    <location>
        <begin position="293"/>
        <end position="304"/>
    </location>
</feature>
<feature type="compositionally biased region" description="Basic and acidic residues" evidence="2">
    <location>
        <begin position="404"/>
        <end position="413"/>
    </location>
</feature>
<keyword evidence="1" id="KW-0175">Coiled coil</keyword>
<keyword evidence="4" id="KW-1185">Reference proteome</keyword>
<protein>
    <submittedName>
        <fullName evidence="3">Uncharacterized protein</fullName>
    </submittedName>
</protein>
<evidence type="ECO:0000256" key="1">
    <source>
        <dbReference type="SAM" id="Coils"/>
    </source>
</evidence>
<feature type="compositionally biased region" description="Polar residues" evidence="2">
    <location>
        <begin position="364"/>
        <end position="380"/>
    </location>
</feature>
<dbReference type="Proteomes" id="UP000674143">
    <property type="component" value="Unassembled WGS sequence"/>
</dbReference>
<feature type="compositionally biased region" description="Polar residues" evidence="2">
    <location>
        <begin position="1129"/>
        <end position="1140"/>
    </location>
</feature>
<reference evidence="4" key="2">
    <citation type="journal article" date="2021" name="Sci. Data">
        <title>Chromosome-scale genome sequencing, assembly and annotation of six genomes from subfamily Leishmaniinae.</title>
        <authorList>
            <person name="Almutairi H."/>
            <person name="Urbaniak M.D."/>
            <person name="Bates M.D."/>
            <person name="Jariyapan N."/>
            <person name="Kwakye-Nuako G."/>
            <person name="Thomaz Soccol V."/>
            <person name="Al-Salem W.S."/>
            <person name="Dillon R.J."/>
            <person name="Bates P.A."/>
            <person name="Gatherer D."/>
        </authorList>
    </citation>
    <scope>NUCLEOTIDE SEQUENCE [LARGE SCALE GENOMIC DNA]</scope>
</reference>
<feature type="compositionally biased region" description="Basic and acidic residues" evidence="2">
    <location>
        <begin position="745"/>
        <end position="785"/>
    </location>
</feature>